<dbReference type="GO" id="GO:0005886">
    <property type="term" value="C:plasma membrane"/>
    <property type="evidence" value="ECO:0007669"/>
    <property type="project" value="UniProtKB-SubCell"/>
</dbReference>
<feature type="domain" description="ABC3 transporter permease C-terminal" evidence="8">
    <location>
        <begin position="964"/>
        <end position="1081"/>
    </location>
</feature>
<evidence type="ECO:0000259" key="8">
    <source>
        <dbReference type="Pfam" id="PF02687"/>
    </source>
</evidence>
<keyword evidence="3 7" id="KW-0812">Transmembrane</keyword>
<keyword evidence="5 7" id="KW-0472">Membrane</keyword>
<dbReference type="Proteomes" id="UP000255523">
    <property type="component" value="Unassembled WGS sequence"/>
</dbReference>
<dbReference type="PANTHER" id="PTHR30287:SF1">
    <property type="entry name" value="INNER MEMBRANE PROTEIN"/>
    <property type="match status" value="1"/>
</dbReference>
<protein>
    <submittedName>
        <fullName evidence="10">ABC superfamily ATP binding cassette transporter, membrane protein</fullName>
    </submittedName>
</protein>
<evidence type="ECO:0000259" key="9">
    <source>
        <dbReference type="Pfam" id="PF12704"/>
    </source>
</evidence>
<feature type="domain" description="MacB-like periplasmic core" evidence="9">
    <location>
        <begin position="739"/>
        <end position="928"/>
    </location>
</feature>
<keyword evidence="4 7" id="KW-1133">Transmembrane helix</keyword>
<feature type="domain" description="MacB-like periplasmic core" evidence="9">
    <location>
        <begin position="24"/>
        <end position="217"/>
    </location>
</feature>
<evidence type="ECO:0000256" key="3">
    <source>
        <dbReference type="ARBA" id="ARBA00022692"/>
    </source>
</evidence>
<feature type="coiled-coil region" evidence="6">
    <location>
        <begin position="257"/>
        <end position="548"/>
    </location>
</feature>
<evidence type="ECO:0000256" key="2">
    <source>
        <dbReference type="ARBA" id="ARBA00022475"/>
    </source>
</evidence>
<dbReference type="RefSeq" id="WP_022790444.1">
    <property type="nucleotide sequence ID" value="NZ_UHFX01000003.1"/>
</dbReference>
<evidence type="ECO:0000256" key="4">
    <source>
        <dbReference type="ARBA" id="ARBA00022989"/>
    </source>
</evidence>
<evidence type="ECO:0000313" key="10">
    <source>
        <dbReference type="EMBL" id="SUO04112.1"/>
    </source>
</evidence>
<feature type="transmembrane region" description="Helical" evidence="7">
    <location>
        <begin position="565"/>
        <end position="586"/>
    </location>
</feature>
<dbReference type="PANTHER" id="PTHR30287">
    <property type="entry name" value="MEMBRANE COMPONENT OF PREDICTED ABC SUPERFAMILY METABOLITE UPTAKE TRANSPORTER"/>
    <property type="match status" value="1"/>
</dbReference>
<keyword evidence="11" id="KW-1185">Reference proteome</keyword>
<gene>
    <name evidence="10" type="ORF">NCTC11087_01005</name>
</gene>
<dbReference type="InterPro" id="IPR038766">
    <property type="entry name" value="Membrane_comp_ABC_pdt"/>
</dbReference>
<feature type="transmembrane region" description="Helical" evidence="7">
    <location>
        <begin position="614"/>
        <end position="642"/>
    </location>
</feature>
<dbReference type="Pfam" id="PF02687">
    <property type="entry name" value="FtsX"/>
    <property type="match status" value="2"/>
</dbReference>
<evidence type="ECO:0000313" key="11">
    <source>
        <dbReference type="Proteomes" id="UP000255523"/>
    </source>
</evidence>
<feature type="transmembrane region" description="Helical" evidence="7">
    <location>
        <begin position="1013"/>
        <end position="1035"/>
    </location>
</feature>
<evidence type="ECO:0000256" key="5">
    <source>
        <dbReference type="ARBA" id="ARBA00023136"/>
    </source>
</evidence>
<keyword evidence="6" id="KW-0175">Coiled coil</keyword>
<feature type="transmembrane region" description="Helical" evidence="7">
    <location>
        <begin position="20"/>
        <end position="37"/>
    </location>
</feature>
<accession>A0A380LMT2</accession>
<dbReference type="EMBL" id="UHFX01000003">
    <property type="protein sequence ID" value="SUO04112.1"/>
    <property type="molecule type" value="Genomic_DNA"/>
</dbReference>
<name>A0A380LMT2_9FIRM</name>
<dbReference type="Pfam" id="PF12704">
    <property type="entry name" value="MacB_PCD"/>
    <property type="match status" value="2"/>
</dbReference>
<dbReference type="InterPro" id="IPR025857">
    <property type="entry name" value="MacB_PCD"/>
</dbReference>
<evidence type="ECO:0000256" key="6">
    <source>
        <dbReference type="SAM" id="Coils"/>
    </source>
</evidence>
<evidence type="ECO:0000256" key="1">
    <source>
        <dbReference type="ARBA" id="ARBA00004651"/>
    </source>
</evidence>
<reference evidence="10 11" key="1">
    <citation type="submission" date="2018-06" db="EMBL/GenBank/DDBJ databases">
        <authorList>
            <consortium name="Pathogen Informatics"/>
            <person name="Doyle S."/>
        </authorList>
    </citation>
    <scope>NUCLEOTIDE SEQUENCE [LARGE SCALE GENOMIC DNA]</scope>
    <source>
        <strain evidence="10 11">NCTC11087</strain>
    </source>
</reference>
<feature type="transmembrane region" description="Helical" evidence="7">
    <location>
        <begin position="1055"/>
        <end position="1073"/>
    </location>
</feature>
<organism evidence="10 11">
    <name type="scientific">Faecalicoccus pleomorphus</name>
    <dbReference type="NCBI Taxonomy" id="1323"/>
    <lineage>
        <taxon>Bacteria</taxon>
        <taxon>Bacillati</taxon>
        <taxon>Bacillota</taxon>
        <taxon>Erysipelotrichia</taxon>
        <taxon>Erysipelotrichales</taxon>
        <taxon>Erysipelotrichaceae</taxon>
        <taxon>Faecalicoccus</taxon>
    </lineage>
</organism>
<dbReference type="GeneID" id="77461975"/>
<feature type="transmembrane region" description="Helical" evidence="7">
    <location>
        <begin position="662"/>
        <end position="683"/>
    </location>
</feature>
<sequence length="1090" mass="121961">MPRTFLKNIFCEIKSSFGRFFSILSIVAIGVAFFAGVKASAPDMKYSADQYFDQQNLQDIQIYSTLGLTKEDIDAISKIEGVDRVQGLYTMDVLTKKENTQLVLKLFSLPDQQEVNTIRLVDGRMPENENECLIEAASATNTLFGNLEIGEKITLTSGTDTPISDSLQQDTYTIVGTCYTPTYLSYQKGSSSIGSGTLNGFIFVPEENIKSEYYTEADVLVKGAKAYNSYDEEYFDIIDPVVKRLEDMADGQIKIRLEESQAAVDDAQAEFNSEIQNAQNQLDEASQQIEDGSAQLQQSEQTLADSKAQLDAGWKEYYAGQRALENLPTLNAALEQIKQAEANLPAVQEGLAQLQSGLEQIQAQKTQLQPTYDQALQIKPELEKQLKQLEDQIAALPPDSELLDPLNQAKATLEEQLAQIDQAIQGYEYLVNQEQSLQTQYTQLQTQEANIQQAIQQKPELLANRDALLAAQSQLETAYNQLVQAQQQYETGLTQLESAKQDLESGRQELIEGQQELDSQKQEAQKEIDEAQKQVDELNGEWMVLDRNSHYSYRDYGACADRMDGIAAVFPVFFFMVAALVCMTTMTRMVDEQRNEIGTLKALGYSKIQIASKYLIYALIASIIGSAIGCAVGMIVFPTVIFTAWNMLYNLETIHFASQPGLILLASGSVTGITLLATIYSIYAELMEVPSQLMRPKASKAGKKILLERIKPLWNRLTFLHKVTARNIFRYKKRFFMTVIGIAGCSALLVAGFGINDSIGDIAQQQYGNIYHYNATTSVTQESESLADQIQDLKGVDALFEEQQFSGTVNIEGEDQTVTSHIIEDLEHFDAFTTLKTMKDDSLSLSDQGVLISQKLADKLNLQIGDTFQITSDDKNLEIKVSGIFENYVGHHIYMTKDYFNTFHQSIDVNTIYMLKTKDQSESFEKELGNQLMELNGVESVTFYSSLQKNFTDMISSISFIVVVLVISAALLAFVVLYNLSNVNISERVREIATIKVLGFTKREVNQYVNREGILLSIIGALLGLFIGIGLHHLIMNLAEMDDVMFGRTILPQSYLISFAMTMIFTLIINFFMSFKLKKIQMVESLKAVE</sequence>
<proteinExistence type="predicted"/>
<dbReference type="AlphaFoldDB" id="A0A380LMT2"/>
<feature type="domain" description="ABC3 transporter permease C-terminal" evidence="8">
    <location>
        <begin position="569"/>
        <end position="683"/>
    </location>
</feature>
<comment type="subcellular location">
    <subcellularLocation>
        <location evidence="1">Cell membrane</location>
        <topology evidence="1">Multi-pass membrane protein</topology>
    </subcellularLocation>
</comment>
<feature type="transmembrane region" description="Helical" evidence="7">
    <location>
        <begin position="958"/>
        <end position="980"/>
    </location>
</feature>
<dbReference type="Gene3D" id="1.10.287.1490">
    <property type="match status" value="1"/>
</dbReference>
<keyword evidence="2" id="KW-1003">Cell membrane</keyword>
<feature type="transmembrane region" description="Helical" evidence="7">
    <location>
        <begin position="735"/>
        <end position="755"/>
    </location>
</feature>
<evidence type="ECO:0000256" key="7">
    <source>
        <dbReference type="SAM" id="Phobius"/>
    </source>
</evidence>
<dbReference type="OrthoDB" id="5137249at2"/>
<dbReference type="InterPro" id="IPR003838">
    <property type="entry name" value="ABC3_permease_C"/>
</dbReference>